<dbReference type="Pfam" id="PF25601">
    <property type="entry name" value="AAA_lid_14"/>
    <property type="match status" value="1"/>
</dbReference>
<keyword evidence="2" id="KW-0067">ATP-binding</keyword>
<dbReference type="PROSITE" id="PS00676">
    <property type="entry name" value="SIGMA54_INTERACT_2"/>
    <property type="match status" value="1"/>
</dbReference>
<dbReference type="Gene3D" id="3.40.50.2300">
    <property type="match status" value="1"/>
</dbReference>
<dbReference type="InterPro" id="IPR009057">
    <property type="entry name" value="Homeodomain-like_sf"/>
</dbReference>
<dbReference type="PANTHER" id="PTHR32071">
    <property type="entry name" value="TRANSCRIPTIONAL REGULATORY PROTEIN"/>
    <property type="match status" value="1"/>
</dbReference>
<evidence type="ECO:0000256" key="4">
    <source>
        <dbReference type="ARBA" id="ARBA00023125"/>
    </source>
</evidence>
<evidence type="ECO:0000313" key="10">
    <source>
        <dbReference type="Proteomes" id="UP000593892"/>
    </source>
</evidence>
<dbReference type="Pfam" id="PF00158">
    <property type="entry name" value="Sigma54_activat"/>
    <property type="match status" value="1"/>
</dbReference>
<feature type="modified residue" description="4-aspartylphosphate" evidence="6">
    <location>
        <position position="61"/>
    </location>
</feature>
<protein>
    <submittedName>
        <fullName evidence="9">Sigma-54-dependent Fis family transcriptional regulator</fullName>
    </submittedName>
</protein>
<dbReference type="InterPro" id="IPR002197">
    <property type="entry name" value="HTH_Fis"/>
</dbReference>
<dbReference type="Gene3D" id="1.10.8.60">
    <property type="match status" value="1"/>
</dbReference>
<dbReference type="KEGG" id="pfer:IRI77_09830"/>
<evidence type="ECO:0000256" key="1">
    <source>
        <dbReference type="ARBA" id="ARBA00022741"/>
    </source>
</evidence>
<dbReference type="SUPFAM" id="SSF52540">
    <property type="entry name" value="P-loop containing nucleoside triphosphate hydrolases"/>
    <property type="match status" value="1"/>
</dbReference>
<dbReference type="Pfam" id="PF00072">
    <property type="entry name" value="Response_reg"/>
    <property type="match status" value="1"/>
</dbReference>
<dbReference type="PROSITE" id="PS50110">
    <property type="entry name" value="RESPONSE_REGULATORY"/>
    <property type="match status" value="1"/>
</dbReference>
<keyword evidence="6" id="KW-0597">Phosphoprotein</keyword>
<dbReference type="GO" id="GO:0006355">
    <property type="term" value="P:regulation of DNA-templated transcription"/>
    <property type="evidence" value="ECO:0007669"/>
    <property type="project" value="InterPro"/>
</dbReference>
<dbReference type="GO" id="GO:0005524">
    <property type="term" value="F:ATP binding"/>
    <property type="evidence" value="ECO:0007669"/>
    <property type="project" value="UniProtKB-KW"/>
</dbReference>
<dbReference type="InterPro" id="IPR001789">
    <property type="entry name" value="Sig_transdc_resp-reg_receiver"/>
</dbReference>
<dbReference type="InterPro" id="IPR058031">
    <property type="entry name" value="AAA_lid_NorR"/>
</dbReference>
<keyword evidence="3" id="KW-0805">Transcription regulation</keyword>
<dbReference type="InterPro" id="IPR003593">
    <property type="entry name" value="AAA+_ATPase"/>
</dbReference>
<dbReference type="AlphaFoldDB" id="A0A7S7NUT9"/>
<keyword evidence="10" id="KW-1185">Reference proteome</keyword>
<dbReference type="GO" id="GO:0043565">
    <property type="term" value="F:sequence-specific DNA binding"/>
    <property type="evidence" value="ECO:0007669"/>
    <property type="project" value="InterPro"/>
</dbReference>
<dbReference type="GO" id="GO:0000160">
    <property type="term" value="P:phosphorelay signal transduction system"/>
    <property type="evidence" value="ECO:0007669"/>
    <property type="project" value="InterPro"/>
</dbReference>
<dbReference type="FunFam" id="3.40.50.300:FF:000006">
    <property type="entry name" value="DNA-binding transcriptional regulator NtrC"/>
    <property type="match status" value="1"/>
</dbReference>
<feature type="domain" description="Response regulatory" evidence="8">
    <location>
        <begin position="12"/>
        <end position="126"/>
    </location>
</feature>
<evidence type="ECO:0000256" key="6">
    <source>
        <dbReference type="PROSITE-ProRule" id="PRU00169"/>
    </source>
</evidence>
<feature type="domain" description="Sigma-54 factor interaction" evidence="7">
    <location>
        <begin position="151"/>
        <end position="380"/>
    </location>
</feature>
<dbReference type="InterPro" id="IPR025943">
    <property type="entry name" value="Sigma_54_int_dom_ATP-bd_2"/>
</dbReference>
<dbReference type="Gene3D" id="1.10.10.60">
    <property type="entry name" value="Homeodomain-like"/>
    <property type="match status" value="1"/>
</dbReference>
<dbReference type="EMBL" id="CP063849">
    <property type="protein sequence ID" value="QOY90230.1"/>
    <property type="molecule type" value="Genomic_DNA"/>
</dbReference>
<keyword evidence="4" id="KW-0238">DNA-binding</keyword>
<dbReference type="InterPro" id="IPR002078">
    <property type="entry name" value="Sigma_54_int"/>
</dbReference>
<evidence type="ECO:0000256" key="3">
    <source>
        <dbReference type="ARBA" id="ARBA00023015"/>
    </source>
</evidence>
<dbReference type="SUPFAM" id="SSF46689">
    <property type="entry name" value="Homeodomain-like"/>
    <property type="match status" value="1"/>
</dbReference>
<keyword evidence="1" id="KW-0547">Nucleotide-binding</keyword>
<accession>A0A7S7NUT9</accession>
<dbReference type="Pfam" id="PF02954">
    <property type="entry name" value="HTH_8"/>
    <property type="match status" value="1"/>
</dbReference>
<dbReference type="Proteomes" id="UP000593892">
    <property type="component" value="Chromosome"/>
</dbReference>
<evidence type="ECO:0000259" key="8">
    <source>
        <dbReference type="PROSITE" id="PS50110"/>
    </source>
</evidence>
<dbReference type="CDD" id="cd00009">
    <property type="entry name" value="AAA"/>
    <property type="match status" value="1"/>
</dbReference>
<proteinExistence type="predicted"/>
<evidence type="ECO:0000313" key="9">
    <source>
        <dbReference type="EMBL" id="QOY90230.1"/>
    </source>
</evidence>
<dbReference type="PRINTS" id="PR01590">
    <property type="entry name" value="HTHFIS"/>
</dbReference>
<dbReference type="SMART" id="SM00382">
    <property type="entry name" value="AAA"/>
    <property type="match status" value="1"/>
</dbReference>
<dbReference type="PROSITE" id="PS50045">
    <property type="entry name" value="SIGMA54_INTERACT_4"/>
    <property type="match status" value="1"/>
</dbReference>
<dbReference type="Gene3D" id="3.40.50.300">
    <property type="entry name" value="P-loop containing nucleotide triphosphate hydrolases"/>
    <property type="match status" value="1"/>
</dbReference>
<evidence type="ECO:0000256" key="5">
    <source>
        <dbReference type="ARBA" id="ARBA00023163"/>
    </source>
</evidence>
<dbReference type="RefSeq" id="WP_194451895.1">
    <property type="nucleotide sequence ID" value="NZ_CP063849.1"/>
</dbReference>
<organism evidence="9 10">
    <name type="scientific">Paludibaculum fermentans</name>
    <dbReference type="NCBI Taxonomy" id="1473598"/>
    <lineage>
        <taxon>Bacteria</taxon>
        <taxon>Pseudomonadati</taxon>
        <taxon>Acidobacteriota</taxon>
        <taxon>Terriglobia</taxon>
        <taxon>Bryobacterales</taxon>
        <taxon>Bryobacteraceae</taxon>
        <taxon>Paludibaculum</taxon>
    </lineage>
</organism>
<evidence type="ECO:0000259" key="7">
    <source>
        <dbReference type="PROSITE" id="PS50045"/>
    </source>
</evidence>
<evidence type="ECO:0000256" key="2">
    <source>
        <dbReference type="ARBA" id="ARBA00022840"/>
    </source>
</evidence>
<dbReference type="SMART" id="SM00448">
    <property type="entry name" value="REC"/>
    <property type="match status" value="1"/>
</dbReference>
<dbReference type="PROSITE" id="PS00688">
    <property type="entry name" value="SIGMA54_INTERACT_3"/>
    <property type="match status" value="1"/>
</dbReference>
<gene>
    <name evidence="9" type="ORF">IRI77_09830</name>
</gene>
<sequence length="475" mass="52979">MHPRPGHGNRWEILVADDDPAAIALLKAVLSGLDVTITGAETGAATLEIIKSHPPGLVLLDLIMPDVRGLELLDQIQQLSPETDVILITAHYSTESAVEAIQRGAFDYLTKPISIDKLRQKIIAWTEQKQRRTAAHELESKLVEISQCEGLLGMSPAMMEVFSRMQRIAPHYSTALVTGETGTGKEVLARVLHQLSPVSEGPFMVCNCAALPETLFESELFGHIRGAYTGAVDTKKGLVEAADGGTLFLDEIAEVPVSVQAKLLRLLQNRQFQRIGDPTPRKVNVRIICATHRNLRTMVDERLFREDLYYRLAHVELRLPRLVDRQDDLRLLVHHFLTRFGDQFGKPGLVLSRAAKALAWRYPWPGNVRELENSLNYCAMMCRGNVIDVEDFPESISRYKLEGSRAITFSTDEGLVPLEEVERRYVQEVLDRVQGNRTKAAEILGIGRATLYRILGRTGRPEPESGSLAKKSQPA</sequence>
<name>A0A7S7NUT9_PALFE</name>
<dbReference type="SUPFAM" id="SSF52172">
    <property type="entry name" value="CheY-like"/>
    <property type="match status" value="1"/>
</dbReference>
<dbReference type="InterPro" id="IPR025944">
    <property type="entry name" value="Sigma_54_int_dom_CS"/>
</dbReference>
<keyword evidence="5" id="KW-0804">Transcription</keyword>
<dbReference type="InterPro" id="IPR011006">
    <property type="entry name" value="CheY-like_superfamily"/>
</dbReference>
<reference evidence="9 10" key="1">
    <citation type="submission" date="2020-10" db="EMBL/GenBank/DDBJ databases">
        <title>Complete genome sequence of Paludibaculum fermentans P105T, a facultatively anaerobic acidobacterium capable of dissimilatory Fe(III) reduction.</title>
        <authorList>
            <person name="Dedysh S.N."/>
            <person name="Beletsky A.V."/>
            <person name="Kulichevskaya I.S."/>
            <person name="Mardanov A.V."/>
            <person name="Ravin N.V."/>
        </authorList>
    </citation>
    <scope>NUCLEOTIDE SEQUENCE [LARGE SCALE GENOMIC DNA]</scope>
    <source>
        <strain evidence="9 10">P105</strain>
    </source>
</reference>
<dbReference type="InterPro" id="IPR027417">
    <property type="entry name" value="P-loop_NTPase"/>
</dbReference>